<evidence type="ECO:0000256" key="1">
    <source>
        <dbReference type="SAM" id="Phobius"/>
    </source>
</evidence>
<evidence type="ECO:0000313" key="3">
    <source>
        <dbReference type="Proteomes" id="UP000838821"/>
    </source>
</evidence>
<feature type="transmembrane region" description="Helical" evidence="1">
    <location>
        <begin position="97"/>
        <end position="123"/>
    </location>
</feature>
<feature type="transmembrane region" description="Helical" evidence="1">
    <location>
        <begin position="129"/>
        <end position="148"/>
    </location>
</feature>
<evidence type="ECO:0000313" key="2">
    <source>
        <dbReference type="EMBL" id="CAH1229787.1"/>
    </source>
</evidence>
<comment type="caution">
    <text evidence="2">The sequence shown here is derived from an EMBL/GenBank/DDBJ whole genome shotgun (WGS) entry which is preliminary data.</text>
</comment>
<protein>
    <submittedName>
        <fullName evidence="2">Uncharacterized protein</fullName>
    </submittedName>
</protein>
<accession>A0ABN8HC87</accession>
<feature type="transmembrane region" description="Helical" evidence="1">
    <location>
        <begin position="160"/>
        <end position="179"/>
    </location>
</feature>
<proteinExistence type="predicted"/>
<feature type="transmembrane region" description="Helical" evidence="1">
    <location>
        <begin position="73"/>
        <end position="90"/>
    </location>
</feature>
<keyword evidence="1" id="KW-1133">Transmembrane helix</keyword>
<feature type="transmembrane region" description="Helical" evidence="1">
    <location>
        <begin position="31"/>
        <end position="53"/>
    </location>
</feature>
<dbReference type="Proteomes" id="UP000838821">
    <property type="component" value="Unassembled WGS sequence"/>
</dbReference>
<keyword evidence="1" id="KW-0812">Transmembrane</keyword>
<reference evidence="2" key="1">
    <citation type="submission" date="2022-01" db="EMBL/GenBank/DDBJ databases">
        <authorList>
            <person name="Criscuolo A."/>
        </authorList>
    </citation>
    <scope>NUCLEOTIDE SEQUENCE</scope>
    <source>
        <strain evidence="2">CIP111891</strain>
    </source>
</reference>
<keyword evidence="1" id="KW-0472">Membrane</keyword>
<dbReference type="RefSeq" id="WP_236292878.1">
    <property type="nucleotide sequence ID" value="NZ_CAKMMW010000034.1"/>
</dbReference>
<keyword evidence="3" id="KW-1185">Reference proteome</keyword>
<feature type="transmembrane region" description="Helical" evidence="1">
    <location>
        <begin position="6"/>
        <end position="24"/>
    </location>
</feature>
<gene>
    <name evidence="2" type="ORF">PAECIP111891_06548</name>
</gene>
<feature type="transmembrane region" description="Helical" evidence="1">
    <location>
        <begin position="199"/>
        <end position="216"/>
    </location>
</feature>
<dbReference type="EMBL" id="CAKMMW010000034">
    <property type="protein sequence ID" value="CAH1229787.1"/>
    <property type="molecule type" value="Genomic_DNA"/>
</dbReference>
<organism evidence="2 3">
    <name type="scientific">Paenibacillus allorhizoplanae</name>
    <dbReference type="NCBI Taxonomy" id="2905648"/>
    <lineage>
        <taxon>Bacteria</taxon>
        <taxon>Bacillati</taxon>
        <taxon>Bacillota</taxon>
        <taxon>Bacilli</taxon>
        <taxon>Bacillales</taxon>
        <taxon>Paenibacillaceae</taxon>
        <taxon>Paenibacillus</taxon>
    </lineage>
</organism>
<name>A0ABN8HC87_9BACL</name>
<feature type="transmembrane region" description="Helical" evidence="1">
    <location>
        <begin position="256"/>
        <end position="273"/>
    </location>
</feature>
<sequence>MSHNSYWYIGLSLISLTLLAYICFKKNTIRSFLHVLIMVQIAYSIETVIYIYLGSYQYHPKIIKNFAYYDSNIGALASNMLAVPVAATFLTTFRLGWFWKIVFIGFFAGVELLFVKLHIYTLYWWRIEYTSLGLPVYFMVAKWIYPYLLHPLKGWLHSLLLFMCTAPFLGTFHIIPIMVFQNRFYHPGWFTDPAHDTTAFASIYYVFGTLIVITLVKLQWKQGWIKLCVLTASFYILTLVLKNSEILDIRIWWDPYYYVLFPLLIYVISRAISKRLSFGASQASNNA</sequence>
<feature type="transmembrane region" description="Helical" evidence="1">
    <location>
        <begin position="223"/>
        <end position="241"/>
    </location>
</feature>